<accession>A0ABN9QG69</accession>
<keyword evidence="2" id="KW-1185">Reference proteome</keyword>
<name>A0ABN9QG69_9DINO</name>
<protein>
    <submittedName>
        <fullName evidence="1">Uncharacterized protein</fullName>
    </submittedName>
</protein>
<dbReference type="EMBL" id="CAUYUJ010003354">
    <property type="protein sequence ID" value="CAK0804980.1"/>
    <property type="molecule type" value="Genomic_DNA"/>
</dbReference>
<gene>
    <name evidence="1" type="ORF">PCOR1329_LOCUS11644</name>
</gene>
<reference evidence="1" key="1">
    <citation type="submission" date="2023-10" db="EMBL/GenBank/DDBJ databases">
        <authorList>
            <person name="Chen Y."/>
            <person name="Shah S."/>
            <person name="Dougan E. K."/>
            <person name="Thang M."/>
            <person name="Chan C."/>
        </authorList>
    </citation>
    <scope>NUCLEOTIDE SEQUENCE [LARGE SCALE GENOMIC DNA]</scope>
</reference>
<evidence type="ECO:0000313" key="1">
    <source>
        <dbReference type="EMBL" id="CAK0804980.1"/>
    </source>
</evidence>
<evidence type="ECO:0000313" key="2">
    <source>
        <dbReference type="Proteomes" id="UP001189429"/>
    </source>
</evidence>
<proteinExistence type="predicted"/>
<comment type="caution">
    <text evidence="1">The sequence shown here is derived from an EMBL/GenBank/DDBJ whole genome shotgun (WGS) entry which is preliminary data.</text>
</comment>
<dbReference type="Proteomes" id="UP001189429">
    <property type="component" value="Unassembled WGS sequence"/>
</dbReference>
<organism evidence="1 2">
    <name type="scientific">Prorocentrum cordatum</name>
    <dbReference type="NCBI Taxonomy" id="2364126"/>
    <lineage>
        <taxon>Eukaryota</taxon>
        <taxon>Sar</taxon>
        <taxon>Alveolata</taxon>
        <taxon>Dinophyceae</taxon>
        <taxon>Prorocentrales</taxon>
        <taxon>Prorocentraceae</taxon>
        <taxon>Prorocentrum</taxon>
    </lineage>
</organism>
<sequence length="86" mass="9632">AEASELINLSTKLGEVSGCYGLDEDGATVKLPPDDKLLRVNQLIARAAPDNFHWARVDFRAKRHYSALPEYQWALYFGKTPEGELP</sequence>
<feature type="non-terminal residue" evidence="1">
    <location>
        <position position="1"/>
    </location>
</feature>